<organism evidence="2 3">
    <name type="scientific">Triparma verrucosa</name>
    <dbReference type="NCBI Taxonomy" id="1606542"/>
    <lineage>
        <taxon>Eukaryota</taxon>
        <taxon>Sar</taxon>
        <taxon>Stramenopiles</taxon>
        <taxon>Ochrophyta</taxon>
        <taxon>Bolidophyceae</taxon>
        <taxon>Parmales</taxon>
        <taxon>Triparmaceae</taxon>
        <taxon>Triparma</taxon>
    </lineage>
</organism>
<accession>A0A9W7CE73</accession>
<feature type="region of interest" description="Disordered" evidence="1">
    <location>
        <begin position="152"/>
        <end position="190"/>
    </location>
</feature>
<feature type="compositionally biased region" description="Polar residues" evidence="1">
    <location>
        <begin position="180"/>
        <end position="190"/>
    </location>
</feature>
<dbReference type="Proteomes" id="UP001165160">
    <property type="component" value="Unassembled WGS sequence"/>
</dbReference>
<protein>
    <submittedName>
        <fullName evidence="2">Uncharacterized protein</fullName>
    </submittedName>
</protein>
<evidence type="ECO:0000313" key="2">
    <source>
        <dbReference type="EMBL" id="GMI08270.1"/>
    </source>
</evidence>
<evidence type="ECO:0000256" key="1">
    <source>
        <dbReference type="SAM" id="MobiDB-lite"/>
    </source>
</evidence>
<dbReference type="AlphaFoldDB" id="A0A9W7CE73"/>
<keyword evidence="3" id="KW-1185">Reference proteome</keyword>
<name>A0A9W7CE73_9STRA</name>
<gene>
    <name evidence="2" type="ORF">TrVE_jg10464</name>
</gene>
<feature type="compositionally biased region" description="Basic and acidic residues" evidence="1">
    <location>
        <begin position="168"/>
        <end position="179"/>
    </location>
</feature>
<comment type="caution">
    <text evidence="2">The sequence shown here is derived from an EMBL/GenBank/DDBJ whole genome shotgun (WGS) entry which is preliminary data.</text>
</comment>
<sequence length="190" mass="21625">MSFSYSRTNAFAPPSLPKTYRSKQLSRNELRKECDNHLTDFYAGPLERSYLEEEGANVVEDEGMELNFMEEEWEECSLADSEVSFEMVDEELPEGTPKSFRDVLLSGLIEGQFVNDLPRTVPAWGSAPTAPVVVSQPSSYNNNSVADVELIWEDSKNRGAKSKKRDAVRKTKEKDRKDQQAQQQHGSKRR</sequence>
<dbReference type="EMBL" id="BRXX01000379">
    <property type="protein sequence ID" value="GMI08270.1"/>
    <property type="molecule type" value="Genomic_DNA"/>
</dbReference>
<evidence type="ECO:0000313" key="3">
    <source>
        <dbReference type="Proteomes" id="UP001165160"/>
    </source>
</evidence>
<reference evidence="3" key="1">
    <citation type="journal article" date="2023" name="Commun. Biol.">
        <title>Genome analysis of Parmales, the sister group of diatoms, reveals the evolutionary specialization of diatoms from phago-mixotrophs to photoautotrophs.</title>
        <authorList>
            <person name="Ban H."/>
            <person name="Sato S."/>
            <person name="Yoshikawa S."/>
            <person name="Yamada K."/>
            <person name="Nakamura Y."/>
            <person name="Ichinomiya M."/>
            <person name="Sato N."/>
            <person name="Blanc-Mathieu R."/>
            <person name="Endo H."/>
            <person name="Kuwata A."/>
            <person name="Ogata H."/>
        </authorList>
    </citation>
    <scope>NUCLEOTIDE SEQUENCE [LARGE SCALE GENOMIC DNA]</scope>
    <source>
        <strain evidence="3">NIES 3699</strain>
    </source>
</reference>
<proteinExistence type="predicted"/>
<feature type="compositionally biased region" description="Basic residues" evidence="1">
    <location>
        <begin position="158"/>
        <end position="167"/>
    </location>
</feature>
<feature type="region of interest" description="Disordered" evidence="1">
    <location>
        <begin position="1"/>
        <end position="24"/>
    </location>
</feature>